<dbReference type="SUPFAM" id="SSF54373">
    <property type="entry name" value="FAD-linked reductases, C-terminal domain"/>
    <property type="match status" value="1"/>
</dbReference>
<comment type="function">
    <text evidence="4">Histone demethylase that specifically demethylates 'Lys-4' of histone H3, a specific tag for epigenetic transcriptional activation, thereby acting as a corepressor. Acts by oxidizing the substrate by FAD to generate the corresponding imine that is subsequently hydrolyzed. Demethylates both mono- and di-methylated 'Lys-4' of histone H3.</text>
</comment>
<comment type="similarity">
    <text evidence="2 4">Belongs to the flavin monoamine oxidase family.</text>
</comment>
<dbReference type="InterPro" id="IPR017366">
    <property type="entry name" value="Hist_Lys-spec_deMease"/>
</dbReference>
<dbReference type="EC" id="1.14.99.66" evidence="4"/>
<evidence type="ECO:0000313" key="9">
    <source>
        <dbReference type="WBParaSite" id="jg3947.2"/>
    </source>
</evidence>
<sequence>MSDSSRSSTPSPSENRPYFANRRRRSNADYGDSLTAQLQTNGMYGMDVYRWKDDDLALRSAAAQSRLPYDRMTERELEAFPNMAKSRASINLLLYYRNKILVLWHLDPILELTLDDVFKEIPPPYNSDPKLIANVHALLQRYGYINYGVFMNISKNRLEQKRKVIVIGAGTAGLTAARQLQFFGFDVVVLEARPRYGGRVMTYHKDKNSADLGAQIITGITGNPIITLAKQLPVHLIRVSQKCPIYDHQGRIVDPRKDEMIQKSFNKILETCSFIAHGLGVNEVGGKKISLGECYDHVLNQQEHRVQDKRLCHWKKYRELCLKMQDINKKMVTCKLSMDRTMTELRKLIDTETATAETINMDCSSVSGDDQRYYNSITVKCLRHTLSTALKAYEESNKERKEVEYALSEFKRMEPSQVYMNSTDKRILDFHFANLEYGIGSTLNSTSLKEWDQDDSFEFEGSHMMVKEGYSDIIRELARDLYVELESIVEKVEYDTTGVRVSYHKRNSDKSIVKTTLHADAVICTVPLGILKRCIIPDMSDSISFEPQLPTWKTKVISSLGYGSLNKIALMFEKPFWDTSLHMFGRLNESSASRGEMFLFFSNGDRVKEELLVNKAMAVLANIYGNSCPKKPVSHVVTLWHRDRFAHGCYSFIGTNSSAEDYDVLFFAGEHTNRQYPATVHGAFLSGVRDAAAIADHFIGPAVSVNADSGENSMEESKKEEIMEEITVPEVQQPPMTEEKMEE</sequence>
<dbReference type="GO" id="GO:0050660">
    <property type="term" value="F:flavin adenine dinucleotide binding"/>
    <property type="evidence" value="ECO:0007669"/>
    <property type="project" value="UniProtKB-UniRule"/>
</dbReference>
<dbReference type="InterPro" id="IPR050281">
    <property type="entry name" value="Flavin_monoamine_oxidase"/>
</dbReference>
<comment type="catalytic activity">
    <reaction evidence="4">
        <text>N(6),N(6)-dimethyl-L-lysyl(4)-[histone H3] + 2 A + 2 H2O = L-lysyl(4)-[histone H3] + 2 formaldehyde + 2 AH2</text>
        <dbReference type="Rhea" id="RHEA:60244"/>
        <dbReference type="Rhea" id="RHEA-COMP:15540"/>
        <dbReference type="Rhea" id="RHEA-COMP:15547"/>
        <dbReference type="ChEBI" id="CHEBI:13193"/>
        <dbReference type="ChEBI" id="CHEBI:15377"/>
        <dbReference type="ChEBI" id="CHEBI:16842"/>
        <dbReference type="ChEBI" id="CHEBI:17499"/>
        <dbReference type="ChEBI" id="CHEBI:29969"/>
        <dbReference type="ChEBI" id="CHEBI:61976"/>
        <dbReference type="EC" id="1.14.99.66"/>
    </reaction>
</comment>
<dbReference type="Gene3D" id="1.10.287.80">
    <property type="entry name" value="ATP synthase, gamma subunit, helix hairpin domain"/>
    <property type="match status" value="1"/>
</dbReference>
<dbReference type="InterPro" id="IPR009057">
    <property type="entry name" value="Homeodomain-like_sf"/>
</dbReference>
<keyword evidence="4" id="KW-0805">Transcription regulation</keyword>
<feature type="binding site" evidence="5">
    <location>
        <position position="670"/>
    </location>
    <ligand>
        <name>FAD</name>
        <dbReference type="ChEBI" id="CHEBI:57692"/>
    </ligand>
</feature>
<dbReference type="InterPro" id="IPR007526">
    <property type="entry name" value="SWIRM"/>
</dbReference>
<name>A0A915ECV2_9BILA</name>
<dbReference type="Gene3D" id="3.50.50.60">
    <property type="entry name" value="FAD/NAD(P)-binding domain"/>
    <property type="match status" value="2"/>
</dbReference>
<dbReference type="InterPro" id="IPR036188">
    <property type="entry name" value="FAD/NAD-bd_sf"/>
</dbReference>
<evidence type="ECO:0000256" key="3">
    <source>
        <dbReference type="ARBA" id="ARBA00023002"/>
    </source>
</evidence>
<evidence type="ECO:0000256" key="4">
    <source>
        <dbReference type="PIRNR" id="PIRNR038051"/>
    </source>
</evidence>
<dbReference type="Pfam" id="PF04433">
    <property type="entry name" value="SWIRM"/>
    <property type="match status" value="1"/>
</dbReference>
<dbReference type="AlphaFoldDB" id="A0A915ECV2"/>
<feature type="region of interest" description="Disordered" evidence="6">
    <location>
        <begin position="706"/>
        <end position="743"/>
    </location>
</feature>
<comment type="subcellular location">
    <subcellularLocation>
        <location evidence="1 4">Nucleus</location>
    </subcellularLocation>
</comment>
<evidence type="ECO:0000313" key="8">
    <source>
        <dbReference type="Proteomes" id="UP000887574"/>
    </source>
</evidence>
<evidence type="ECO:0000256" key="2">
    <source>
        <dbReference type="ARBA" id="ARBA00005995"/>
    </source>
</evidence>
<keyword evidence="4" id="KW-0156">Chromatin regulator</keyword>
<dbReference type="InterPro" id="IPR002937">
    <property type="entry name" value="Amino_oxidase"/>
</dbReference>
<evidence type="ECO:0000256" key="6">
    <source>
        <dbReference type="SAM" id="MobiDB-lite"/>
    </source>
</evidence>
<keyword evidence="4" id="KW-0285">Flavoprotein</keyword>
<dbReference type="Gene3D" id="1.10.10.10">
    <property type="entry name" value="Winged helix-like DNA-binding domain superfamily/Winged helix DNA-binding domain"/>
    <property type="match status" value="1"/>
</dbReference>
<dbReference type="GO" id="GO:0140682">
    <property type="term" value="F:FAD-dependent H3K4me/H3K4me3 demethylase activity"/>
    <property type="evidence" value="ECO:0007669"/>
    <property type="project" value="UniProtKB-EC"/>
</dbReference>
<protein>
    <recommendedName>
        <fullName evidence="4">Lysine-specific histone demethylase</fullName>
        <ecNumber evidence="4">1.14.99.66</ecNumber>
    </recommendedName>
</protein>
<keyword evidence="3 4" id="KW-0560">Oxidoreductase</keyword>
<keyword evidence="4" id="KW-0539">Nucleus</keyword>
<dbReference type="SUPFAM" id="SSF51905">
    <property type="entry name" value="FAD/NAD(P)-binding domain"/>
    <property type="match status" value="1"/>
</dbReference>
<keyword evidence="4" id="KW-0804">Transcription</keyword>
<feature type="domain" description="SWIRM" evidence="7">
    <location>
        <begin position="58"/>
        <end position="156"/>
    </location>
</feature>
<dbReference type="GO" id="GO:0005634">
    <property type="term" value="C:nucleus"/>
    <property type="evidence" value="ECO:0007669"/>
    <property type="project" value="UniProtKB-SubCell"/>
</dbReference>
<dbReference type="PIRSF" id="PIRSF038051">
    <property type="entry name" value="Histone_Lys-demethylase"/>
    <property type="match status" value="1"/>
</dbReference>
<dbReference type="InterPro" id="IPR036388">
    <property type="entry name" value="WH-like_DNA-bd_sf"/>
</dbReference>
<evidence type="ECO:0000256" key="1">
    <source>
        <dbReference type="ARBA" id="ARBA00004123"/>
    </source>
</evidence>
<feature type="binding site" evidence="5">
    <location>
        <begin position="679"/>
        <end position="680"/>
    </location>
    <ligand>
        <name>FAD</name>
        <dbReference type="ChEBI" id="CHEBI:57692"/>
    </ligand>
</feature>
<organism evidence="8 9">
    <name type="scientific">Ditylenchus dipsaci</name>
    <dbReference type="NCBI Taxonomy" id="166011"/>
    <lineage>
        <taxon>Eukaryota</taxon>
        <taxon>Metazoa</taxon>
        <taxon>Ecdysozoa</taxon>
        <taxon>Nematoda</taxon>
        <taxon>Chromadorea</taxon>
        <taxon>Rhabditida</taxon>
        <taxon>Tylenchina</taxon>
        <taxon>Tylenchomorpha</taxon>
        <taxon>Sphaerularioidea</taxon>
        <taxon>Anguinidae</taxon>
        <taxon>Anguininae</taxon>
        <taxon>Ditylenchus</taxon>
    </lineage>
</organism>
<keyword evidence="4" id="KW-0678">Repressor</keyword>
<dbReference type="Proteomes" id="UP000887574">
    <property type="component" value="Unplaced"/>
</dbReference>
<proteinExistence type="inferred from homology"/>
<feature type="region of interest" description="Disordered" evidence="6">
    <location>
        <begin position="1"/>
        <end position="22"/>
    </location>
</feature>
<dbReference type="PROSITE" id="PS50934">
    <property type="entry name" value="SWIRM"/>
    <property type="match status" value="1"/>
</dbReference>
<dbReference type="PANTHER" id="PTHR10742:SF386">
    <property type="entry name" value="LYSINE-SPECIFIC HISTONE DEMETHYLASE 1A"/>
    <property type="match status" value="1"/>
</dbReference>
<dbReference type="PANTHER" id="PTHR10742">
    <property type="entry name" value="FLAVIN MONOAMINE OXIDASE"/>
    <property type="match status" value="1"/>
</dbReference>
<comment type="cofactor">
    <cofactor evidence="4 5">
        <name>FAD</name>
        <dbReference type="ChEBI" id="CHEBI:57692"/>
    </cofactor>
</comment>
<accession>A0A915ECV2</accession>
<feature type="compositionally biased region" description="Low complexity" evidence="6">
    <location>
        <begin position="1"/>
        <end position="13"/>
    </location>
</feature>
<evidence type="ECO:0000256" key="5">
    <source>
        <dbReference type="PIRSR" id="PIRSR038051-1"/>
    </source>
</evidence>
<dbReference type="GO" id="GO:0006355">
    <property type="term" value="P:regulation of DNA-templated transcription"/>
    <property type="evidence" value="ECO:0007669"/>
    <property type="project" value="InterPro"/>
</dbReference>
<dbReference type="Gene3D" id="3.90.660.10">
    <property type="match status" value="1"/>
</dbReference>
<dbReference type="SUPFAM" id="SSF46689">
    <property type="entry name" value="Homeodomain-like"/>
    <property type="match status" value="1"/>
</dbReference>
<evidence type="ECO:0000259" key="7">
    <source>
        <dbReference type="PROSITE" id="PS50934"/>
    </source>
</evidence>
<feature type="binding site" evidence="5">
    <location>
        <position position="199"/>
    </location>
    <ligand>
        <name>FAD</name>
        <dbReference type="ChEBI" id="CHEBI:57692"/>
    </ligand>
</feature>
<feature type="binding site" evidence="5">
    <location>
        <position position="193"/>
    </location>
    <ligand>
        <name>FAD</name>
        <dbReference type="ChEBI" id="CHEBI:57692"/>
    </ligand>
</feature>
<keyword evidence="4 5" id="KW-0274">FAD</keyword>
<dbReference type="WBParaSite" id="jg3947.2">
    <property type="protein sequence ID" value="jg3947.2"/>
    <property type="gene ID" value="jg3947"/>
</dbReference>
<keyword evidence="8" id="KW-1185">Reference proteome</keyword>
<dbReference type="GO" id="GO:0003682">
    <property type="term" value="F:chromatin binding"/>
    <property type="evidence" value="ECO:0007669"/>
    <property type="project" value="TreeGrafter"/>
</dbReference>
<reference evidence="9" key="1">
    <citation type="submission" date="2022-11" db="UniProtKB">
        <authorList>
            <consortium name="WormBaseParasite"/>
        </authorList>
    </citation>
    <scope>IDENTIFICATION</scope>
</reference>
<dbReference type="Pfam" id="PF01593">
    <property type="entry name" value="Amino_oxidase"/>
    <property type="match status" value="1"/>
</dbReference>